<dbReference type="PANTHER" id="PTHR32282:SF11">
    <property type="entry name" value="PENICILLIN-BINDING PROTEIN 1B"/>
    <property type="match status" value="1"/>
</dbReference>
<evidence type="ECO:0000256" key="2">
    <source>
        <dbReference type="ARBA" id="ARBA00022475"/>
    </source>
</evidence>
<dbReference type="Gene3D" id="1.10.3810.10">
    <property type="entry name" value="Biosynthetic peptidoglycan transglycosylase-like"/>
    <property type="match status" value="1"/>
</dbReference>
<dbReference type="SUPFAM" id="SSF53955">
    <property type="entry name" value="Lysozyme-like"/>
    <property type="match status" value="1"/>
</dbReference>
<dbReference type="GO" id="GO:0009252">
    <property type="term" value="P:peptidoglycan biosynthetic process"/>
    <property type="evidence" value="ECO:0007669"/>
    <property type="project" value="UniProtKB-KW"/>
</dbReference>
<dbReference type="GO" id="GO:0030288">
    <property type="term" value="C:outer membrane-bounded periplasmic space"/>
    <property type="evidence" value="ECO:0007669"/>
    <property type="project" value="TreeGrafter"/>
</dbReference>
<dbReference type="GO" id="GO:0008658">
    <property type="term" value="F:penicillin binding"/>
    <property type="evidence" value="ECO:0007669"/>
    <property type="project" value="InterPro"/>
</dbReference>
<dbReference type="GO" id="GO:0071555">
    <property type="term" value="P:cell wall organization"/>
    <property type="evidence" value="ECO:0007669"/>
    <property type="project" value="UniProtKB-KW"/>
</dbReference>
<keyword evidence="9" id="KW-0573">Peptidoglycan synthesis</keyword>
<evidence type="ECO:0000256" key="8">
    <source>
        <dbReference type="ARBA" id="ARBA00022960"/>
    </source>
</evidence>
<keyword evidence="16" id="KW-0812">Transmembrane</keyword>
<keyword evidence="16" id="KW-1133">Transmembrane helix</keyword>
<dbReference type="GO" id="GO:0008360">
    <property type="term" value="P:regulation of cell shape"/>
    <property type="evidence" value="ECO:0007669"/>
    <property type="project" value="UniProtKB-KW"/>
</dbReference>
<dbReference type="AlphaFoldDB" id="A0A4P6JYC7"/>
<evidence type="ECO:0000256" key="12">
    <source>
        <dbReference type="ARBA" id="ARBA00023316"/>
    </source>
</evidence>
<keyword evidence="3" id="KW-0121">Carboxypeptidase</keyword>
<keyword evidence="2" id="KW-1003">Cell membrane</keyword>
<dbReference type="OrthoDB" id="9766909at2"/>
<sequence>MRTEQQSTPSSSVEESASATQGTTGATLDKTSSTTAEETSKQARVAVLPAKLPENSRAARAQRLNDMPEEPTRGVYYKVPHKLSQPTGWRTKRHLKRRNLHLSNLRYLATERLGTRGAMLPLASAILAIAVISATILVAISVLADATNQRYGQQVLTLQDILPKDNLKIYDSRGSMIYQATDAGLQTTVPLSKISPHLVNAEVAIEDQYFWKNPGFDITGLVRAALEDVTHGHILSGGSTLTQQLIKQNIVGDQVSMTRKLQELIIAPDITRRFTKEQIMEMYLNTTFYGEQAYGAEAAAFTYFGLQDTPTKTAAQQLDIAQAAMLAGIPSSPFGRDPYLHPKAAFARVQEVLRQMYLQGYITNQERLQAINEVQQPNFLKHGVIKNDSAPHFVNYTLNELARDLHVKVSDLSRSGLIVNTTLDLNLQNRVLKDAQKHIAEIAQAHHVTNAAEVVIDFHTGAILTMLGNIDPNNPRDGAFDVASQGLRQPGSAFKPFIYATAFEHGVSPGAPVLDGPLTIQMCCGLPAYTPHNYDMSYHGLITYRYALQNSFNIPAVKLMMQTGVDASLKMAQDLGISAYNGTPNYTMVLGSLGVHLLDMTSAYGTFANGGVHIPPHTISTVKDVHGKTIFQFNDPGKRVLSKQAAFMVTNVLSDNTSRSFEFTKCSALYLYSTSQSQCYAGNTGPVRPAAAKTGTSNDFRDNLTMGYTTDYVVGVWAGNNDNSPMVDVTGVDGAGPIWHDTMMMVEQGKPIRNFANPSGVVKKTVSYPGITTTDWYIQK</sequence>
<dbReference type="InterPro" id="IPR023346">
    <property type="entry name" value="Lysozyme-like_dom_sf"/>
</dbReference>
<feature type="region of interest" description="Disordered" evidence="15">
    <location>
        <begin position="1"/>
        <end position="72"/>
    </location>
</feature>
<evidence type="ECO:0000259" key="18">
    <source>
        <dbReference type="Pfam" id="PF00912"/>
    </source>
</evidence>
<evidence type="ECO:0000256" key="6">
    <source>
        <dbReference type="ARBA" id="ARBA00022679"/>
    </source>
</evidence>
<evidence type="ECO:0000256" key="3">
    <source>
        <dbReference type="ARBA" id="ARBA00022645"/>
    </source>
</evidence>
<dbReference type="Pfam" id="PF00905">
    <property type="entry name" value="Transpeptidase"/>
    <property type="match status" value="1"/>
</dbReference>
<dbReference type="InterPro" id="IPR036950">
    <property type="entry name" value="PBP_transglycosylase"/>
</dbReference>
<evidence type="ECO:0000256" key="14">
    <source>
        <dbReference type="ARBA" id="ARBA00049902"/>
    </source>
</evidence>
<evidence type="ECO:0000313" key="19">
    <source>
        <dbReference type="EMBL" id="QBD80727.1"/>
    </source>
</evidence>
<feature type="domain" description="Penicillin-binding protein transpeptidase" evidence="17">
    <location>
        <begin position="454"/>
        <end position="718"/>
    </location>
</feature>
<evidence type="ECO:0000313" key="20">
    <source>
        <dbReference type="Proteomes" id="UP000290365"/>
    </source>
</evidence>
<evidence type="ECO:0000256" key="1">
    <source>
        <dbReference type="ARBA" id="ARBA00004236"/>
    </source>
</evidence>
<keyword evidence="7" id="KW-0378">Hydrolase</keyword>
<dbReference type="Proteomes" id="UP000290365">
    <property type="component" value="Chromosome"/>
</dbReference>
<feature type="transmembrane region" description="Helical" evidence="16">
    <location>
        <begin position="122"/>
        <end position="144"/>
    </location>
</feature>
<dbReference type="InterPro" id="IPR050396">
    <property type="entry name" value="Glycosyltr_51/Transpeptidase"/>
</dbReference>
<dbReference type="GO" id="GO:0006508">
    <property type="term" value="P:proteolysis"/>
    <property type="evidence" value="ECO:0007669"/>
    <property type="project" value="UniProtKB-KW"/>
</dbReference>
<dbReference type="GO" id="GO:0009002">
    <property type="term" value="F:serine-type D-Ala-D-Ala carboxypeptidase activity"/>
    <property type="evidence" value="ECO:0007669"/>
    <property type="project" value="UniProtKB-EC"/>
</dbReference>
<evidence type="ECO:0000259" key="17">
    <source>
        <dbReference type="Pfam" id="PF00905"/>
    </source>
</evidence>
<keyword evidence="10 16" id="KW-0472">Membrane</keyword>
<keyword evidence="8" id="KW-0133">Cell shape</keyword>
<keyword evidence="5" id="KW-0328">Glycosyltransferase</keyword>
<feature type="domain" description="Glycosyl transferase family 51" evidence="18">
    <location>
        <begin position="177"/>
        <end position="356"/>
    </location>
</feature>
<evidence type="ECO:0000256" key="7">
    <source>
        <dbReference type="ARBA" id="ARBA00022801"/>
    </source>
</evidence>
<dbReference type="PANTHER" id="PTHR32282">
    <property type="entry name" value="BINDING PROTEIN TRANSPEPTIDASE, PUTATIVE-RELATED"/>
    <property type="match status" value="1"/>
</dbReference>
<name>A0A4P6JYC7_KTERU</name>
<evidence type="ECO:0000256" key="4">
    <source>
        <dbReference type="ARBA" id="ARBA00022670"/>
    </source>
</evidence>
<reference evidence="19 20" key="1">
    <citation type="submission" date="2019-01" db="EMBL/GenBank/DDBJ databases">
        <title>Ktedonosporobacter rubrisoli SCAWS-G2.</title>
        <authorList>
            <person name="Huang Y."/>
            <person name="Yan B."/>
        </authorList>
    </citation>
    <scope>NUCLEOTIDE SEQUENCE [LARGE SCALE GENOMIC DNA]</scope>
    <source>
        <strain evidence="19 20">SCAWS-G2</strain>
    </source>
</reference>
<evidence type="ECO:0000256" key="9">
    <source>
        <dbReference type="ARBA" id="ARBA00022984"/>
    </source>
</evidence>
<keyword evidence="4" id="KW-0645">Protease</keyword>
<gene>
    <name evidence="19" type="ORF">EPA93_34060</name>
</gene>
<dbReference type="GO" id="GO:0008955">
    <property type="term" value="F:peptidoglycan glycosyltransferase activity"/>
    <property type="evidence" value="ECO:0007669"/>
    <property type="project" value="UniProtKB-EC"/>
</dbReference>
<evidence type="ECO:0000256" key="15">
    <source>
        <dbReference type="SAM" id="MobiDB-lite"/>
    </source>
</evidence>
<keyword evidence="12" id="KW-0961">Cell wall biogenesis/degradation</keyword>
<dbReference type="EMBL" id="CP035758">
    <property type="protein sequence ID" value="QBD80727.1"/>
    <property type="molecule type" value="Genomic_DNA"/>
</dbReference>
<accession>A0A4P6JYC7</accession>
<dbReference type="InterPro" id="IPR001460">
    <property type="entry name" value="PCN-bd_Tpept"/>
</dbReference>
<keyword evidence="11" id="KW-0511">Multifunctional enzyme</keyword>
<evidence type="ECO:0000256" key="5">
    <source>
        <dbReference type="ARBA" id="ARBA00022676"/>
    </source>
</evidence>
<dbReference type="KEGG" id="kbs:EPA93_34060"/>
<keyword evidence="20" id="KW-1185">Reference proteome</keyword>
<comment type="catalytic activity">
    <reaction evidence="13">
        <text>Preferential cleavage: (Ac)2-L-Lys-D-Ala-|-D-Ala. Also transpeptidation of peptidyl-alanyl moieties that are N-acyl substituents of D-alanine.</text>
        <dbReference type="EC" id="3.4.16.4"/>
    </reaction>
</comment>
<dbReference type="RefSeq" id="WP_129891789.1">
    <property type="nucleotide sequence ID" value="NZ_CP035758.1"/>
</dbReference>
<dbReference type="GO" id="GO:0005886">
    <property type="term" value="C:plasma membrane"/>
    <property type="evidence" value="ECO:0007669"/>
    <property type="project" value="UniProtKB-SubCell"/>
</dbReference>
<evidence type="ECO:0000256" key="11">
    <source>
        <dbReference type="ARBA" id="ARBA00023268"/>
    </source>
</evidence>
<feature type="compositionally biased region" description="Low complexity" evidence="15">
    <location>
        <begin position="1"/>
        <end position="37"/>
    </location>
</feature>
<dbReference type="Gene3D" id="3.40.710.10">
    <property type="entry name" value="DD-peptidase/beta-lactamase superfamily"/>
    <property type="match status" value="1"/>
</dbReference>
<evidence type="ECO:0000256" key="13">
    <source>
        <dbReference type="ARBA" id="ARBA00034000"/>
    </source>
</evidence>
<protein>
    <submittedName>
        <fullName evidence="19">Penicillin-binding protein</fullName>
    </submittedName>
</protein>
<keyword evidence="6" id="KW-0808">Transferase</keyword>
<dbReference type="Pfam" id="PF00912">
    <property type="entry name" value="Transgly"/>
    <property type="match status" value="1"/>
</dbReference>
<proteinExistence type="predicted"/>
<dbReference type="InterPro" id="IPR001264">
    <property type="entry name" value="Glyco_trans_51"/>
</dbReference>
<comment type="catalytic activity">
    <reaction evidence="14">
        <text>[GlcNAc-(1-&gt;4)-Mur2Ac(oyl-L-Ala-gamma-D-Glu-L-Lys-D-Ala-D-Ala)](n)-di-trans,octa-cis-undecaprenyl diphosphate + beta-D-GlcNAc-(1-&gt;4)-Mur2Ac(oyl-L-Ala-gamma-D-Glu-L-Lys-D-Ala-D-Ala)-di-trans,octa-cis-undecaprenyl diphosphate = [GlcNAc-(1-&gt;4)-Mur2Ac(oyl-L-Ala-gamma-D-Glu-L-Lys-D-Ala-D-Ala)](n+1)-di-trans,octa-cis-undecaprenyl diphosphate + di-trans,octa-cis-undecaprenyl diphosphate + H(+)</text>
        <dbReference type="Rhea" id="RHEA:23708"/>
        <dbReference type="Rhea" id="RHEA-COMP:9602"/>
        <dbReference type="Rhea" id="RHEA-COMP:9603"/>
        <dbReference type="ChEBI" id="CHEBI:15378"/>
        <dbReference type="ChEBI" id="CHEBI:58405"/>
        <dbReference type="ChEBI" id="CHEBI:60033"/>
        <dbReference type="ChEBI" id="CHEBI:78435"/>
        <dbReference type="EC" id="2.4.99.28"/>
    </reaction>
</comment>
<dbReference type="SUPFAM" id="SSF56601">
    <property type="entry name" value="beta-lactamase/transpeptidase-like"/>
    <property type="match status" value="1"/>
</dbReference>
<organism evidence="19 20">
    <name type="scientific">Ktedonosporobacter rubrisoli</name>
    <dbReference type="NCBI Taxonomy" id="2509675"/>
    <lineage>
        <taxon>Bacteria</taxon>
        <taxon>Bacillati</taxon>
        <taxon>Chloroflexota</taxon>
        <taxon>Ktedonobacteria</taxon>
        <taxon>Ktedonobacterales</taxon>
        <taxon>Ktedonosporobacteraceae</taxon>
        <taxon>Ktedonosporobacter</taxon>
    </lineage>
</organism>
<comment type="subcellular location">
    <subcellularLocation>
        <location evidence="1">Cell membrane</location>
    </subcellularLocation>
</comment>
<dbReference type="InterPro" id="IPR012338">
    <property type="entry name" value="Beta-lactam/transpept-like"/>
</dbReference>
<evidence type="ECO:0000256" key="10">
    <source>
        <dbReference type="ARBA" id="ARBA00023136"/>
    </source>
</evidence>
<evidence type="ECO:0000256" key="16">
    <source>
        <dbReference type="SAM" id="Phobius"/>
    </source>
</evidence>